<evidence type="ECO:0000313" key="3">
    <source>
        <dbReference type="EMBL" id="PJZ27426.1"/>
    </source>
</evidence>
<dbReference type="Gene3D" id="3.30.70.1450">
    <property type="entry name" value="Regulator of K+ conductance, C-terminal domain"/>
    <property type="match status" value="1"/>
</dbReference>
<dbReference type="InterPro" id="IPR003148">
    <property type="entry name" value="RCK_N"/>
</dbReference>
<dbReference type="Proteomes" id="UP000232196">
    <property type="component" value="Unassembled WGS sequence"/>
</dbReference>
<reference evidence="3 4" key="1">
    <citation type="submission" date="2017-07" db="EMBL/GenBank/DDBJ databases">
        <title>Leptospira spp. isolated from tropical soils.</title>
        <authorList>
            <person name="Thibeaux R."/>
            <person name="Iraola G."/>
            <person name="Ferres I."/>
            <person name="Bierque E."/>
            <person name="Girault D."/>
            <person name="Soupe-Gilbert M.-E."/>
            <person name="Picardeau M."/>
            <person name="Goarant C."/>
        </authorList>
    </citation>
    <scope>NUCLEOTIDE SEQUENCE [LARGE SCALE GENOMIC DNA]</scope>
    <source>
        <strain evidence="3 4">MCA1-C-A1</strain>
    </source>
</reference>
<dbReference type="InterPro" id="IPR050721">
    <property type="entry name" value="Trk_Ktr_HKT_K-transport"/>
</dbReference>
<dbReference type="SUPFAM" id="SSF116726">
    <property type="entry name" value="TrkA C-terminal domain-like"/>
    <property type="match status" value="1"/>
</dbReference>
<evidence type="ECO:0000313" key="4">
    <source>
        <dbReference type="Proteomes" id="UP000232196"/>
    </source>
</evidence>
<organism evidence="3 4">
    <name type="scientific">Leptospira hartskeerlii</name>
    <dbReference type="NCBI Taxonomy" id="2023177"/>
    <lineage>
        <taxon>Bacteria</taxon>
        <taxon>Pseudomonadati</taxon>
        <taxon>Spirochaetota</taxon>
        <taxon>Spirochaetia</taxon>
        <taxon>Leptospirales</taxon>
        <taxon>Leptospiraceae</taxon>
        <taxon>Leptospira</taxon>
    </lineage>
</organism>
<evidence type="ECO:0000259" key="1">
    <source>
        <dbReference type="PROSITE" id="PS51201"/>
    </source>
</evidence>
<dbReference type="PROSITE" id="PS51201">
    <property type="entry name" value="RCK_N"/>
    <property type="match status" value="1"/>
</dbReference>
<dbReference type="PANTHER" id="PTHR43833:SF7">
    <property type="entry name" value="KTR SYSTEM POTASSIUM UPTAKE PROTEIN C"/>
    <property type="match status" value="1"/>
</dbReference>
<comment type="caution">
    <text evidence="3">The sequence shown here is derived from an EMBL/GenBank/DDBJ whole genome shotgun (WGS) entry which is preliminary data.</text>
</comment>
<dbReference type="AlphaFoldDB" id="A0A2M9XIB5"/>
<gene>
    <name evidence="3" type="ORF">CH357_02425</name>
</gene>
<proteinExistence type="predicted"/>
<dbReference type="EMBL" id="NPDN01000001">
    <property type="protein sequence ID" value="PJZ27426.1"/>
    <property type="molecule type" value="Genomic_DNA"/>
</dbReference>
<protein>
    <submittedName>
        <fullName evidence="3">Potassium uptake system NAD-binding protein</fullName>
    </submittedName>
</protein>
<dbReference type="RefSeq" id="WP_100705161.1">
    <property type="nucleotide sequence ID" value="NZ_NPDL01000010.1"/>
</dbReference>
<evidence type="ECO:0000259" key="2">
    <source>
        <dbReference type="PROSITE" id="PS51202"/>
    </source>
</evidence>
<sequence>MRKKRIAVVGLGDFGIELVKRLYEDGQEVTAIDQDKNKIDRIREFSTYCVAIDSTDESELKEHGLDEMDAVVLAIGDNFENLIVTADALKKIGAINIFARYQSDLNKRVLQMLGIENLFNPEEQAAHSMAEQLANSSVKGVTLLGQDYRILEAVVPKHMQGKTVQGAKLREDWNLNLITVKRPKKTRRKSDRNDEEVLGIPSPNLVLSEGDILVLFGKAEDLEQMIGNR</sequence>
<dbReference type="Gene3D" id="3.40.50.720">
    <property type="entry name" value="NAD(P)-binding Rossmann-like Domain"/>
    <property type="match status" value="1"/>
</dbReference>
<dbReference type="GO" id="GO:0008324">
    <property type="term" value="F:monoatomic cation transmembrane transporter activity"/>
    <property type="evidence" value="ECO:0007669"/>
    <property type="project" value="InterPro"/>
</dbReference>
<dbReference type="InterPro" id="IPR036721">
    <property type="entry name" value="RCK_C_sf"/>
</dbReference>
<name>A0A2M9XIB5_9LEPT</name>
<dbReference type="PROSITE" id="PS51202">
    <property type="entry name" value="RCK_C"/>
    <property type="match status" value="1"/>
</dbReference>
<dbReference type="InterPro" id="IPR036291">
    <property type="entry name" value="NAD(P)-bd_dom_sf"/>
</dbReference>
<feature type="domain" description="RCK N-terminal" evidence="1">
    <location>
        <begin position="3"/>
        <end position="119"/>
    </location>
</feature>
<dbReference type="PANTHER" id="PTHR43833">
    <property type="entry name" value="POTASSIUM CHANNEL PROTEIN 2-RELATED-RELATED"/>
    <property type="match status" value="1"/>
</dbReference>
<accession>A0A2M9XIB5</accession>
<feature type="domain" description="RCK C-terminal" evidence="2">
    <location>
        <begin position="138"/>
        <end position="229"/>
    </location>
</feature>
<dbReference type="OrthoDB" id="9776294at2"/>
<dbReference type="Pfam" id="PF02080">
    <property type="entry name" value="TrkA_C"/>
    <property type="match status" value="1"/>
</dbReference>
<dbReference type="InterPro" id="IPR006037">
    <property type="entry name" value="RCK_C"/>
</dbReference>
<dbReference type="GO" id="GO:0006813">
    <property type="term" value="P:potassium ion transport"/>
    <property type="evidence" value="ECO:0007669"/>
    <property type="project" value="InterPro"/>
</dbReference>
<dbReference type="Pfam" id="PF02254">
    <property type="entry name" value="TrkA_N"/>
    <property type="match status" value="1"/>
</dbReference>
<dbReference type="SUPFAM" id="SSF51735">
    <property type="entry name" value="NAD(P)-binding Rossmann-fold domains"/>
    <property type="match status" value="1"/>
</dbReference>
<keyword evidence="4" id="KW-1185">Reference proteome</keyword>